<gene>
    <name evidence="1" type="ORF">D6D28_03224</name>
</gene>
<evidence type="ECO:0000313" key="2">
    <source>
        <dbReference type="Proteomes" id="UP000304951"/>
    </source>
</evidence>
<accession>A0A4S8SR69</accession>
<protein>
    <submittedName>
        <fullName evidence="1">Uncharacterized protein</fullName>
    </submittedName>
</protein>
<reference evidence="1 2" key="1">
    <citation type="submission" date="2018-10" db="EMBL/GenBank/DDBJ databases">
        <title>Fifty Aureobasidium pullulans genomes reveal a recombining polyextremotolerant generalist.</title>
        <authorList>
            <person name="Gostincar C."/>
            <person name="Turk M."/>
            <person name="Zajc J."/>
            <person name="Gunde-Cimerman N."/>
        </authorList>
    </citation>
    <scope>NUCLEOTIDE SEQUENCE [LARGE SCALE GENOMIC DNA]</scope>
    <source>
        <strain evidence="1 2">EXF-11900</strain>
    </source>
</reference>
<dbReference type="EMBL" id="QZAF01000089">
    <property type="protein sequence ID" value="THV73502.1"/>
    <property type="molecule type" value="Genomic_DNA"/>
</dbReference>
<dbReference type="AlphaFoldDB" id="A0A4S8SR69"/>
<dbReference type="PANTHER" id="PTHR35309">
    <property type="match status" value="1"/>
</dbReference>
<dbReference type="Proteomes" id="UP000304951">
    <property type="component" value="Unassembled WGS sequence"/>
</dbReference>
<organism evidence="1 2">
    <name type="scientific">Aureobasidium pullulans</name>
    <name type="common">Black yeast</name>
    <name type="synonym">Pullularia pullulans</name>
    <dbReference type="NCBI Taxonomy" id="5580"/>
    <lineage>
        <taxon>Eukaryota</taxon>
        <taxon>Fungi</taxon>
        <taxon>Dikarya</taxon>
        <taxon>Ascomycota</taxon>
        <taxon>Pezizomycotina</taxon>
        <taxon>Dothideomycetes</taxon>
        <taxon>Dothideomycetidae</taxon>
        <taxon>Dothideales</taxon>
        <taxon>Saccotheciaceae</taxon>
        <taxon>Aureobasidium</taxon>
    </lineage>
</organism>
<comment type="caution">
    <text evidence="1">The sequence shown here is derived from an EMBL/GenBank/DDBJ whole genome shotgun (WGS) entry which is preliminary data.</text>
</comment>
<evidence type="ECO:0000313" key="1">
    <source>
        <dbReference type="EMBL" id="THV73502.1"/>
    </source>
</evidence>
<proteinExistence type="predicted"/>
<dbReference type="GO" id="GO:0009976">
    <property type="term" value="F:tocopherol cyclase activity"/>
    <property type="evidence" value="ECO:0007669"/>
    <property type="project" value="InterPro"/>
</dbReference>
<dbReference type="PANTHER" id="PTHR35309:SF4">
    <property type="entry name" value="TOCOPHEROL CYCLASE"/>
    <property type="match status" value="1"/>
</dbReference>
<dbReference type="InterPro" id="IPR025893">
    <property type="entry name" value="Tocopherol_cyclase"/>
</dbReference>
<sequence length="342" mass="38872">MINKMQHYKPHSGSTFEGYYSKFRMPSGAHLALIICSVPGAKERPHNITFTYVPEDVTKCFQREVFVDKIDMFNGEGDVAFEQHWKGGYVKVYNDNKTEYRIDHLEDEGFSFTGTTTSHTPWMPDMDTPEGALVYLPLPLHWHVHSVASDCEFEMKINNYDLPEEDKKGVASVHQEKNWANSFPSAHHWVQARDGDRGICIAGGEILGMEAYLLGYHASDPKYNMTFRPPYAVKAAGIAPFMSVNHSWDTRTFELSLQSFTQKIVVTARAPIGQFFTLSSPFPDGHRLNFLAESFRATINVKVYHAGVLGPWEFVHEDNFENGSLEFGAGYYPPAGKEERFY</sequence>
<name>A0A4S8SR69_AURPU</name>